<dbReference type="Proteomes" id="UP001163324">
    <property type="component" value="Chromosome 1"/>
</dbReference>
<gene>
    <name evidence="1" type="ORF">N3K66_001403</name>
</gene>
<reference evidence="1" key="1">
    <citation type="submission" date="2022-10" db="EMBL/GenBank/DDBJ databases">
        <title>Complete Genome of Trichothecium roseum strain YXFP-22015, a Plant Pathogen Isolated from Citrus.</title>
        <authorList>
            <person name="Wang Y."/>
            <person name="Zhu L."/>
        </authorList>
    </citation>
    <scope>NUCLEOTIDE SEQUENCE</scope>
    <source>
        <strain evidence="1">YXFP-22015</strain>
    </source>
</reference>
<name>A0ACC0VF98_9HYPO</name>
<evidence type="ECO:0000313" key="1">
    <source>
        <dbReference type="EMBL" id="KAI9904874.1"/>
    </source>
</evidence>
<evidence type="ECO:0000313" key="2">
    <source>
        <dbReference type="Proteomes" id="UP001163324"/>
    </source>
</evidence>
<sequence>MRQRGAGTKLCRASPRWRPSTELAAQRGARGGGGKKEEGKIHPFTKYIAAPSYYITNPGRTTTAMIPSRAVRAPWRCLTSRRLAAPPPPKSTIWRAFSSSQSVASALPLQGYRVLDMTRVLAGPYATQILGDLGAEVIKVEHPIRGDDTRAWGPPYAQYTSESGRDGPGEAAYFLGVNRNKKSLGLSFQHQEGVDILHKLVAKCDILVENYLPGALKKYGMDYETLRKINPGLIYASITGYGQTGPYSNRAGYDVMVEAEFGLMHITGERDGPPVKVGVAVTDLTTGLYTSNSVMAALLGRAKTGKGQHIDVALSDCQTATLANIASSCLISGKKDTGRWGTAHPSIVPYKSFKTKDGSVLLGGGNDRLYGILCDGIGRPEWKDDPKYKTNADRVANRQELEANIESISQQKTTKEWLAVFEGKGMPYAAVNDVQDTLNHEHTKARHMVVEVDHGSCGPIKLVNTPVKYSESQPGVRTPPPTLGQHTDEVLGELGFGAAEIEGLKSQGVVS</sequence>
<dbReference type="EMBL" id="CM047940">
    <property type="protein sequence ID" value="KAI9904874.1"/>
    <property type="molecule type" value="Genomic_DNA"/>
</dbReference>
<proteinExistence type="predicted"/>
<comment type="caution">
    <text evidence="1">The sequence shown here is derived from an EMBL/GenBank/DDBJ whole genome shotgun (WGS) entry which is preliminary data.</text>
</comment>
<accession>A0ACC0VF98</accession>
<organism evidence="1 2">
    <name type="scientific">Trichothecium roseum</name>
    <dbReference type="NCBI Taxonomy" id="47278"/>
    <lineage>
        <taxon>Eukaryota</taxon>
        <taxon>Fungi</taxon>
        <taxon>Dikarya</taxon>
        <taxon>Ascomycota</taxon>
        <taxon>Pezizomycotina</taxon>
        <taxon>Sordariomycetes</taxon>
        <taxon>Hypocreomycetidae</taxon>
        <taxon>Hypocreales</taxon>
        <taxon>Hypocreales incertae sedis</taxon>
        <taxon>Trichothecium</taxon>
    </lineage>
</organism>
<protein>
    <submittedName>
        <fullName evidence="1">Uncharacterized protein</fullName>
    </submittedName>
</protein>
<keyword evidence="2" id="KW-1185">Reference proteome</keyword>